<accession>A0A218YUK7</accession>
<dbReference type="PANTHER" id="PTHR47843">
    <property type="entry name" value="BTB DOMAIN-CONTAINING PROTEIN-RELATED"/>
    <property type="match status" value="1"/>
</dbReference>
<sequence>MNYCDCKVCPGKTCLGSPKDEYSYKHVKEITELLAASPAVVTLLVGPQKTPIACHRALLSFYSEFFNVMLFGNFSEAGKAEVDLPEEDDALIQTFVAWLYTGNLEAVHGDPQAMSDKESNSPAMMQLWVLGDKLLSNRFMNDVMRLIYRNYAVHYVSPEAAEYVYMSTVPESKLKLFMRDLLLAEPPFSRKDFKTAEQAVEWKKEWIALFAKGGELVQDCMVTGFHDYELTWCVPYKQQDQCRYLVEETGMTPEEWIAKKVKL</sequence>
<evidence type="ECO:0000313" key="3">
    <source>
        <dbReference type="Proteomes" id="UP000242519"/>
    </source>
</evidence>
<dbReference type="InterPro" id="IPR011333">
    <property type="entry name" value="SKP1/BTB/POZ_sf"/>
</dbReference>
<evidence type="ECO:0000259" key="1">
    <source>
        <dbReference type="PROSITE" id="PS50097"/>
    </source>
</evidence>
<evidence type="ECO:0000313" key="2">
    <source>
        <dbReference type="EMBL" id="OWO98477.1"/>
    </source>
</evidence>
<comment type="caution">
    <text evidence="2">The sequence shown here is derived from an EMBL/GenBank/DDBJ whole genome shotgun (WGS) entry which is preliminary data.</text>
</comment>
<dbReference type="Gene3D" id="3.30.710.10">
    <property type="entry name" value="Potassium Channel Kv1.1, Chain A"/>
    <property type="match status" value="1"/>
</dbReference>
<protein>
    <recommendedName>
        <fullName evidence="1">BTB domain-containing protein</fullName>
    </recommendedName>
</protein>
<dbReference type="PROSITE" id="PS50097">
    <property type="entry name" value="BTB"/>
    <property type="match status" value="1"/>
</dbReference>
<gene>
    <name evidence="2" type="ORF">B2J93_2212</name>
</gene>
<dbReference type="Proteomes" id="UP000242519">
    <property type="component" value="Unassembled WGS sequence"/>
</dbReference>
<reference evidence="2 3" key="1">
    <citation type="submission" date="2017-04" db="EMBL/GenBank/DDBJ databases">
        <title>Draft genome sequence of Marssonina coronaria NL1: causal agent of apple blotch.</title>
        <authorList>
            <person name="Cheng Q."/>
        </authorList>
    </citation>
    <scope>NUCLEOTIDE SEQUENCE [LARGE SCALE GENOMIC DNA]</scope>
    <source>
        <strain evidence="2 3">NL1</strain>
    </source>
</reference>
<dbReference type="PANTHER" id="PTHR47843:SF2">
    <property type="entry name" value="BTB DOMAIN-CONTAINING PROTEIN"/>
    <property type="match status" value="1"/>
</dbReference>
<dbReference type="SUPFAM" id="SSF54695">
    <property type="entry name" value="POZ domain"/>
    <property type="match status" value="1"/>
</dbReference>
<dbReference type="OrthoDB" id="194443at2759"/>
<organism evidence="2 3">
    <name type="scientific">Diplocarpon coronariae</name>
    <dbReference type="NCBI Taxonomy" id="2795749"/>
    <lineage>
        <taxon>Eukaryota</taxon>
        <taxon>Fungi</taxon>
        <taxon>Dikarya</taxon>
        <taxon>Ascomycota</taxon>
        <taxon>Pezizomycotina</taxon>
        <taxon>Leotiomycetes</taxon>
        <taxon>Helotiales</taxon>
        <taxon>Drepanopezizaceae</taxon>
        <taxon>Diplocarpon</taxon>
    </lineage>
</organism>
<dbReference type="InterPro" id="IPR000210">
    <property type="entry name" value="BTB/POZ_dom"/>
</dbReference>
<feature type="domain" description="BTB" evidence="1">
    <location>
        <begin position="39"/>
        <end position="108"/>
    </location>
</feature>
<dbReference type="EMBL" id="MZNU01000391">
    <property type="protein sequence ID" value="OWO98477.1"/>
    <property type="molecule type" value="Genomic_DNA"/>
</dbReference>
<dbReference type="InParanoid" id="A0A218YUK7"/>
<dbReference type="Pfam" id="PF00651">
    <property type="entry name" value="BTB"/>
    <property type="match status" value="1"/>
</dbReference>
<dbReference type="AlphaFoldDB" id="A0A218YUK7"/>
<keyword evidence="3" id="KW-1185">Reference proteome</keyword>
<dbReference type="STRING" id="503106.A0A218YUK7"/>
<dbReference type="CDD" id="cd18186">
    <property type="entry name" value="BTB_POZ_ZBTB_KLHL-like"/>
    <property type="match status" value="1"/>
</dbReference>
<proteinExistence type="predicted"/>
<name>A0A218YUK7_9HELO</name>